<name>A0ABR3G6D0_9PEZI</name>
<protein>
    <submittedName>
        <fullName evidence="1">Uncharacterized protein</fullName>
    </submittedName>
</protein>
<evidence type="ECO:0000313" key="1">
    <source>
        <dbReference type="EMBL" id="KAL0631500.1"/>
    </source>
</evidence>
<evidence type="ECO:0000313" key="2">
    <source>
        <dbReference type="Proteomes" id="UP001447188"/>
    </source>
</evidence>
<accession>A0ABR3G6D0</accession>
<organism evidence="1 2">
    <name type="scientific">Discina gigas</name>
    <dbReference type="NCBI Taxonomy" id="1032678"/>
    <lineage>
        <taxon>Eukaryota</taxon>
        <taxon>Fungi</taxon>
        <taxon>Dikarya</taxon>
        <taxon>Ascomycota</taxon>
        <taxon>Pezizomycotina</taxon>
        <taxon>Pezizomycetes</taxon>
        <taxon>Pezizales</taxon>
        <taxon>Discinaceae</taxon>
        <taxon>Discina</taxon>
    </lineage>
</organism>
<dbReference type="EMBL" id="JBBBZM010000241">
    <property type="protein sequence ID" value="KAL0631500.1"/>
    <property type="molecule type" value="Genomic_DNA"/>
</dbReference>
<keyword evidence="2" id="KW-1185">Reference proteome</keyword>
<proteinExistence type="predicted"/>
<sequence>MSGQCIIWNKTDSPQKYYIICETPRVNPDATYSYNKPRVDVTILAASGEIPPSGTSYFSCPSSIHAICQVGHEENAPFVGTTAVKVDLCGTGNGAPGSIAVVSADSTDKPSISCRQDEPSPEFLTSHVYCNWNDKQPFFPLFFEWEAVYYHIPFNQWEIQHGASSIARDMPTMRYNIKSEADITNITDTRVLSGRNIILPQTGNELANDFARLLDRMAGAGEKPVDDSNPAGWPALMKDLPILSGLMKGLRAHLTTRVSETHIKPTVHIPGKHPTVLDSAAEEAGFAVKDLLLVGDETGLTPYGNSVAFDPNLNHCPFKPVTHGQMVLTKFNVVDRFGQVLAGLPDQGGPKLKEKKLQWIYPCIGEEFKPSTRESDNTIVPLIVLPEPDVNKCGVFQLPPGLNQSARLNGCYVIPNARNGTAKWKPANEWDNPVWGWLVLNYADYGLQIFDADGAFCCEVRLGGPDGTSRTLALKKKKTGAGSSQLDNFITMLENESSFKLVSNAINNAIANSHHVPASHAGFLHGLIGRPLALANMGWSLELGEPVLENQATGAVDQDDLLIYEFGLKLGDREKKYDGLVGYFGTDLSSSELDPAKLFPFSPPEYPKIKPYYPSALPTATIADIAAQHNDALHIFGGIIDPYSSVHASTGILPIEAIKLSPWVIEAAMRKITTFLRLGPLLVTNDLPKPTAFLENLPTTNDIRSSGTSKVELPAITPVDKWSWLQPYLVDSEEKFVVAGLANPGSLRPKWEKTPYTALEGYLLAFGQNIQDNSGGE</sequence>
<gene>
    <name evidence="1" type="ORF">Q9L58_009637</name>
</gene>
<dbReference type="Proteomes" id="UP001447188">
    <property type="component" value="Unassembled WGS sequence"/>
</dbReference>
<comment type="caution">
    <text evidence="1">The sequence shown here is derived from an EMBL/GenBank/DDBJ whole genome shotgun (WGS) entry which is preliminary data.</text>
</comment>
<reference evidence="1 2" key="1">
    <citation type="submission" date="2024-02" db="EMBL/GenBank/DDBJ databases">
        <title>Discinaceae phylogenomics.</title>
        <authorList>
            <person name="Dirks A.C."/>
            <person name="James T.Y."/>
        </authorList>
    </citation>
    <scope>NUCLEOTIDE SEQUENCE [LARGE SCALE GENOMIC DNA]</scope>
    <source>
        <strain evidence="1 2">ACD0624</strain>
    </source>
</reference>